<dbReference type="InterPro" id="IPR000073">
    <property type="entry name" value="AB_hydrolase_1"/>
</dbReference>
<dbReference type="SUPFAM" id="SSF53474">
    <property type="entry name" value="alpha/beta-Hydrolases"/>
    <property type="match status" value="1"/>
</dbReference>
<reference evidence="2 3" key="1">
    <citation type="submission" date="2020-12" db="EMBL/GenBank/DDBJ databases">
        <title>Microbacterium sp. HY060.</title>
        <authorList>
            <person name="Zhou J."/>
        </authorList>
    </citation>
    <scope>NUCLEOTIDE SEQUENCE [LARGE SCALE GENOMIC DNA]</scope>
    <source>
        <strain evidence="2 3">HY60</strain>
    </source>
</reference>
<dbReference type="InterPro" id="IPR029058">
    <property type="entry name" value="AB_hydrolase_fold"/>
</dbReference>
<dbReference type="Gene3D" id="3.40.50.1820">
    <property type="entry name" value="alpha/beta hydrolase"/>
    <property type="match status" value="1"/>
</dbReference>
<protein>
    <submittedName>
        <fullName evidence="2">Alpha/beta hydrolase</fullName>
    </submittedName>
</protein>
<evidence type="ECO:0000259" key="1">
    <source>
        <dbReference type="Pfam" id="PF12697"/>
    </source>
</evidence>
<accession>A0ABX6YIT0</accession>
<dbReference type="Proteomes" id="UP000662814">
    <property type="component" value="Chromosome"/>
</dbReference>
<organism evidence="2 3">
    <name type="scientific">Paramicrobacterium chengjingii</name>
    <dbReference type="NCBI Taxonomy" id="2769067"/>
    <lineage>
        <taxon>Bacteria</taxon>
        <taxon>Bacillati</taxon>
        <taxon>Actinomycetota</taxon>
        <taxon>Actinomycetes</taxon>
        <taxon>Micrococcales</taxon>
        <taxon>Microbacteriaceae</taxon>
        <taxon>Paramicrobacterium</taxon>
    </lineage>
</organism>
<proteinExistence type="predicted"/>
<dbReference type="Pfam" id="PF12697">
    <property type="entry name" value="Abhydrolase_6"/>
    <property type="match status" value="1"/>
</dbReference>
<evidence type="ECO:0000313" key="2">
    <source>
        <dbReference type="EMBL" id="QPZ38698.1"/>
    </source>
</evidence>
<keyword evidence="2" id="KW-0378">Hydrolase</keyword>
<dbReference type="GO" id="GO:0016787">
    <property type="term" value="F:hydrolase activity"/>
    <property type="evidence" value="ECO:0007669"/>
    <property type="project" value="UniProtKB-KW"/>
</dbReference>
<dbReference type="RefSeq" id="WP_166985775.1">
    <property type="nucleotide sequence ID" value="NZ_CP061169.1"/>
</dbReference>
<evidence type="ECO:0000313" key="3">
    <source>
        <dbReference type="Proteomes" id="UP000662814"/>
    </source>
</evidence>
<dbReference type="EMBL" id="CP061169">
    <property type="protein sequence ID" value="QPZ38698.1"/>
    <property type="molecule type" value="Genomic_DNA"/>
</dbReference>
<keyword evidence="3" id="KW-1185">Reference proteome</keyword>
<gene>
    <name evidence="2" type="ORF">HCR76_00900</name>
</gene>
<feature type="domain" description="AB hydrolase-1" evidence="1">
    <location>
        <begin position="25"/>
        <end position="251"/>
    </location>
</feature>
<sequence>MTELTARAVDGVRITARDEGRGPSLLIVPPGGTDAASWDAVARELDGFRAVRLQRRIYASGAPVVLPHRMSTEASDIQVIATQLAPPIIGVGHSSGAVALLESARLHSASFAGLILYEPPLPTTELVAGAAGVKARARIDAGDPVEAMRIHLRDIVGMPAPIVDMILTAPDARDQFVKHAAAQVADDEAIDALGLGIDRYRSLTMPVVLIEGSESPGHVRERSSDLASVLPMVLRKVTLANQGHVAHLTAPGMLGCVIREAALEIRGSMRGRVG</sequence>
<name>A0ABX6YIT0_9MICO</name>